<dbReference type="EMBL" id="LECW02000021">
    <property type="protein sequence ID" value="KRT93473.1"/>
    <property type="molecule type" value="Genomic_DNA"/>
</dbReference>
<dbReference type="Gene3D" id="3.10.20.30">
    <property type="match status" value="1"/>
</dbReference>
<protein>
    <recommendedName>
        <fullName evidence="3">Molybdopterin synthase sulfur carrier subunit</fullName>
    </recommendedName>
</protein>
<dbReference type="GO" id="GO:0000166">
    <property type="term" value="F:nucleotide binding"/>
    <property type="evidence" value="ECO:0007669"/>
    <property type="project" value="UniProtKB-KW"/>
</dbReference>
<name>A0A0T6BP80_9BACI</name>
<dbReference type="Proteomes" id="UP000036168">
    <property type="component" value="Unassembled WGS sequence"/>
</dbReference>
<comment type="similarity">
    <text evidence="2">Belongs to the MoaD family.</text>
</comment>
<reference evidence="5 7" key="3">
    <citation type="submission" date="2023-03" db="EMBL/GenBank/DDBJ databases">
        <title>Agriculturally important microbes genome sequencing.</title>
        <authorList>
            <person name="Dunlap C."/>
        </authorList>
    </citation>
    <scope>NUCLEOTIDE SEQUENCE [LARGE SCALE GENOMIC DNA]</scope>
    <source>
        <strain evidence="5 7">CBP-3203</strain>
    </source>
</reference>
<dbReference type="GO" id="GO:0006777">
    <property type="term" value="P:Mo-molybdopterin cofactor biosynthetic process"/>
    <property type="evidence" value="ECO:0007669"/>
    <property type="project" value="InterPro"/>
</dbReference>
<dbReference type="RefSeq" id="WP_048353056.1">
    <property type="nucleotide sequence ID" value="NZ_CP023481.1"/>
</dbReference>
<evidence type="ECO:0000256" key="1">
    <source>
        <dbReference type="ARBA" id="ARBA00022741"/>
    </source>
</evidence>
<dbReference type="CDD" id="cd00754">
    <property type="entry name" value="Ubl_MoaD"/>
    <property type="match status" value="1"/>
</dbReference>
<evidence type="ECO:0000256" key="3">
    <source>
        <dbReference type="ARBA" id="ARBA00024247"/>
    </source>
</evidence>
<dbReference type="PANTHER" id="PTHR33359">
    <property type="entry name" value="MOLYBDOPTERIN SYNTHASE SULFUR CARRIER SUBUNIT"/>
    <property type="match status" value="1"/>
</dbReference>
<accession>A0A0T6BP80</accession>
<keyword evidence="7" id="KW-1185">Reference proteome</keyword>
<sequence>MIKILLFAGLAEQAGTQSITVDDEKTTTDRIKAYLKETYQLQGIERAMIAVNEEYKRGESDVMSGDTVAFIPPVSGG</sequence>
<reference evidence="4" key="2">
    <citation type="submission" date="2015-10" db="EMBL/GenBank/DDBJ databases">
        <authorList>
            <person name="Gilbert D.G."/>
        </authorList>
    </citation>
    <scope>NUCLEOTIDE SEQUENCE</scope>
    <source>
        <strain evidence="4">GO-13</strain>
    </source>
</reference>
<dbReference type="SUPFAM" id="SSF54285">
    <property type="entry name" value="MoaD/ThiS"/>
    <property type="match status" value="1"/>
</dbReference>
<dbReference type="OrthoDB" id="9801945at2"/>
<dbReference type="Pfam" id="PF02597">
    <property type="entry name" value="ThiS"/>
    <property type="match status" value="1"/>
</dbReference>
<organism evidence="4 6">
    <name type="scientific">Bacillus glycinifermentans</name>
    <dbReference type="NCBI Taxonomy" id="1664069"/>
    <lineage>
        <taxon>Bacteria</taxon>
        <taxon>Bacillati</taxon>
        <taxon>Bacillota</taxon>
        <taxon>Bacilli</taxon>
        <taxon>Bacillales</taxon>
        <taxon>Bacillaceae</taxon>
        <taxon>Bacillus</taxon>
    </lineage>
</organism>
<reference evidence="4 6" key="1">
    <citation type="journal article" date="2015" name="Int. J. Syst. Evol. Microbiol.">
        <title>Bacillus glycinifermentans sp. nov., isolated from fermented soybean paste.</title>
        <authorList>
            <person name="Kim S.J."/>
            <person name="Dunlap C.A."/>
            <person name="Kwon S.W."/>
            <person name="Rooney A.P."/>
        </authorList>
    </citation>
    <scope>NUCLEOTIDE SEQUENCE [LARGE SCALE GENOMIC DNA]</scope>
    <source>
        <strain evidence="4 6">GO-13</strain>
    </source>
</reference>
<dbReference type="AlphaFoldDB" id="A0A0T6BP80"/>
<dbReference type="InterPro" id="IPR003749">
    <property type="entry name" value="ThiS/MoaD-like"/>
</dbReference>
<keyword evidence="1" id="KW-0547">Nucleotide-binding</keyword>
<evidence type="ECO:0000313" key="5">
    <source>
        <dbReference type="EMBL" id="MEC0485457.1"/>
    </source>
</evidence>
<evidence type="ECO:0000313" key="4">
    <source>
        <dbReference type="EMBL" id="KRT93473.1"/>
    </source>
</evidence>
<dbReference type="InterPro" id="IPR044672">
    <property type="entry name" value="MOCS2A"/>
</dbReference>
<evidence type="ECO:0000313" key="7">
    <source>
        <dbReference type="Proteomes" id="UP001341297"/>
    </source>
</evidence>
<dbReference type="PANTHER" id="PTHR33359:SF1">
    <property type="entry name" value="MOLYBDOPTERIN SYNTHASE SULFUR CARRIER SUBUNIT"/>
    <property type="match status" value="1"/>
</dbReference>
<dbReference type="InterPro" id="IPR012675">
    <property type="entry name" value="Beta-grasp_dom_sf"/>
</dbReference>
<dbReference type="Proteomes" id="UP001341297">
    <property type="component" value="Unassembled WGS sequence"/>
</dbReference>
<dbReference type="InterPro" id="IPR016155">
    <property type="entry name" value="Mopterin_synth/thiamin_S_b"/>
</dbReference>
<dbReference type="NCBIfam" id="TIGR01682">
    <property type="entry name" value="moaD"/>
    <property type="match status" value="1"/>
</dbReference>
<dbReference type="GO" id="GO:1990133">
    <property type="term" value="C:molybdopterin adenylyltransferase complex"/>
    <property type="evidence" value="ECO:0007669"/>
    <property type="project" value="TreeGrafter"/>
</dbReference>
<dbReference type="STRING" id="1664069.BGLY_1637"/>
<evidence type="ECO:0000313" key="6">
    <source>
        <dbReference type="Proteomes" id="UP000036168"/>
    </source>
</evidence>
<evidence type="ECO:0000256" key="2">
    <source>
        <dbReference type="ARBA" id="ARBA00024200"/>
    </source>
</evidence>
<dbReference type="EMBL" id="JARRTL010000009">
    <property type="protein sequence ID" value="MEC0485457.1"/>
    <property type="molecule type" value="Genomic_DNA"/>
</dbReference>
<gene>
    <name evidence="5" type="primary">moaD</name>
    <name evidence="4" type="ORF">AB447_218995</name>
    <name evidence="5" type="ORF">P8828_11490</name>
</gene>
<comment type="caution">
    <text evidence="4">The sequence shown here is derived from an EMBL/GenBank/DDBJ whole genome shotgun (WGS) entry which is preliminary data.</text>
</comment>
<proteinExistence type="inferred from homology"/>